<feature type="region of interest" description="Disordered" evidence="2">
    <location>
        <begin position="1763"/>
        <end position="1848"/>
    </location>
</feature>
<gene>
    <name evidence="3" type="ORF">KFE25_011000</name>
</gene>
<feature type="coiled-coil region" evidence="1">
    <location>
        <begin position="1591"/>
        <end position="1653"/>
    </location>
</feature>
<feature type="region of interest" description="Disordered" evidence="2">
    <location>
        <begin position="936"/>
        <end position="971"/>
    </location>
</feature>
<feature type="region of interest" description="Disordered" evidence="2">
    <location>
        <begin position="1654"/>
        <end position="1687"/>
    </location>
</feature>
<accession>A0A8J6C6B2</accession>
<protein>
    <submittedName>
        <fullName evidence="3">Uncharacterized protein</fullName>
    </submittedName>
</protein>
<feature type="coiled-coil region" evidence="1">
    <location>
        <begin position="1707"/>
        <end position="1755"/>
    </location>
</feature>
<dbReference type="OrthoDB" id="10692533at2759"/>
<feature type="region of interest" description="Disordered" evidence="2">
    <location>
        <begin position="537"/>
        <end position="595"/>
    </location>
</feature>
<feature type="compositionally biased region" description="Basic and acidic residues" evidence="2">
    <location>
        <begin position="1670"/>
        <end position="1685"/>
    </location>
</feature>
<dbReference type="Proteomes" id="UP000751190">
    <property type="component" value="Unassembled WGS sequence"/>
</dbReference>
<dbReference type="PANTHER" id="PTHR23159">
    <property type="entry name" value="CENTROSOMAL PROTEIN 2"/>
    <property type="match status" value="1"/>
</dbReference>
<dbReference type="EMBL" id="JAGTXO010000036">
    <property type="protein sequence ID" value="KAG8459951.1"/>
    <property type="molecule type" value="Genomic_DNA"/>
</dbReference>
<keyword evidence="4" id="KW-1185">Reference proteome</keyword>
<evidence type="ECO:0000313" key="3">
    <source>
        <dbReference type="EMBL" id="KAG8459951.1"/>
    </source>
</evidence>
<feature type="coiled-coil region" evidence="1">
    <location>
        <begin position="1895"/>
        <end position="1922"/>
    </location>
</feature>
<feature type="compositionally biased region" description="Low complexity" evidence="2">
    <location>
        <begin position="943"/>
        <end position="958"/>
    </location>
</feature>
<feature type="coiled-coil region" evidence="1">
    <location>
        <begin position="1259"/>
        <end position="1286"/>
    </location>
</feature>
<feature type="coiled-coil region" evidence="1">
    <location>
        <begin position="449"/>
        <end position="476"/>
    </location>
</feature>
<feature type="region of interest" description="Disordered" evidence="2">
    <location>
        <begin position="28"/>
        <end position="63"/>
    </location>
</feature>
<feature type="coiled-coil region" evidence="1">
    <location>
        <begin position="1089"/>
        <end position="1116"/>
    </location>
</feature>
<dbReference type="OMA" id="NENATEM"/>
<feature type="coiled-coil region" evidence="1">
    <location>
        <begin position="1321"/>
        <end position="1454"/>
    </location>
</feature>
<feature type="region of interest" description="Disordered" evidence="2">
    <location>
        <begin position="1560"/>
        <end position="1585"/>
    </location>
</feature>
<keyword evidence="1" id="KW-0175">Coiled coil</keyword>
<dbReference type="PANTHER" id="PTHR23159:SF31">
    <property type="entry name" value="CENTROSOME-ASSOCIATED PROTEIN CEP250 ISOFORM X1"/>
    <property type="match status" value="1"/>
</dbReference>
<proteinExistence type="predicted"/>
<feature type="compositionally biased region" description="Low complexity" evidence="2">
    <location>
        <begin position="754"/>
        <end position="769"/>
    </location>
</feature>
<reference evidence="3" key="1">
    <citation type="submission" date="2021-05" db="EMBL/GenBank/DDBJ databases">
        <title>The genome of the haptophyte Pavlova lutheri (Diacronema luteri, Pavlovales) - a model for lipid biosynthesis in eukaryotic algae.</title>
        <authorList>
            <person name="Hulatt C.J."/>
            <person name="Posewitz M.C."/>
        </authorList>
    </citation>
    <scope>NUCLEOTIDE SEQUENCE</scope>
    <source>
        <strain evidence="3">NIVA-4/92</strain>
    </source>
</reference>
<feature type="coiled-coil region" evidence="1">
    <location>
        <begin position="618"/>
        <end position="645"/>
    </location>
</feature>
<name>A0A8J6C6B2_DIALT</name>
<evidence type="ECO:0000256" key="2">
    <source>
        <dbReference type="SAM" id="MobiDB-lite"/>
    </source>
</evidence>
<sequence length="1929" mass="198673">MVEGVEPPKAPSAPFEFDFLMDVSAPVAPAAAPPQAPPLAPALPPPTPPAPVASPSPPPASAAEGELLRAPFAAATPSSARRDSSLTSPLQHAFEQIADTLRERAASVHSLEEEQRRLAIHSRERESKLLALEREARTWRESATGALAEAESMREAVAHADAARRAAEAERDVTRRDAAQAARDAADEVARARQAASETARAGKAASDALALTRTKLEALREEHNESGAQLQRLSAQLRAANKAHEDAEHQLFLARQREKALRDAADDATAAHARALDEAAAPVVAPAVQAELAAARGALAEANAADSRLRAQLVAALADARDARADAAAERGAAADARATLEAARVELNAAAALRADAVARAVADAEARAAADARAHALATAVAAAEARAEAAFASARRPSGGGGATVAHERVPAIMVREPSEPSAMMSRACAPRAARADAAGDGGELALLRAQLAAAQEAARDERLNAERQRQKAATVTSSLKHARVLEASLRLDLACAHAEMRTLTALAADADGELAAAAAAAHAAADAAADAALARAETPQPGTPGRRGSRALAVEDARAAAREVAGGTAGGGDGASVTAPPSNAEEATTQRELLSVESLRRVVSILTPKAQLADSLAQTLSRMQEELHRVREEADHELSRMATEHAASIEASDASVAEWVRLLHEHEAAHARDNLERESELAELRARIAESNAASFALGRADAAGASELADRRPPADAPANGRADGGHGGGDDDGGARAPAPPQPPAASPRSARAPGRAARCGGDAADVGGGELLALGAIAADGTPVRGSARAGAPAAADDDGTGAPAADGAVVVAMAMAADAERARAAAEAARGAAEAARGAALADADGAARALHAAEAALAGASAAAAEARVGLSALAGALADAEVRSEADARRRALGSALEADLGATRARASAQLELLRARSRELGAREAERAAGARSAAPSSAGPATRSAEADGASRARGAHADEREAARLCAQLDAMEQSARVELALCRQKAALVDSIHEQIAALGETARQQELLNAELARLRADPEMPSDEDTRELGVELGRVVARREEALALREQIWQQRVLLEAELRRAAEDDQGLRGALSQLRAEEERVAALTDRLEIARDASRRCAALRAELDDELPALRRQRQALAGARRAVLAAQADAADADALRQARAEAAAKAASARALRAAPLAGQRVSRRGAGGAGTPLGGAANGFALPFGTPETLAPRRTGDGDGAPGSAAPSAAVWERALFRSRAQAADDEQHAEQAELRESLADMERVRASLEHERAALRARKGLLDALHADVAALRFESSGGGGGGAAGGGSSYVEPRLQRELESARREIAVALAQRHADAAAFRAQLQHARAERADAIAALDETIADMRERVDAADALREELYVARVGAHEAAVSADALAAERDALRDELHEALAAVADARRQLRLSAAAAEEDARAAEAEARALDALDADEAAAARAAGVLGAERAANGDGGHGLSRARAPRVALATADGRKRGARARAVPSVSVTDVSTDDTRADANGASAGVHAAPDASAGAVGAVGATADGGAACTPARRSAPDAFAPARSPSFGSGGRDQSAGGSRHALIDELRNEVALLKKAASGASDDELLALRRKARELDALHGEMDALRMQADLVRLLQAELEDLRTQLRAQPAGDKARAGGGGGDKDSLSKAERAELKRRAAQADSLEAELSSARGAARQAAILSGENEELRTQATQLSEARQRLMDDLERAEAELESARALLAGRDETITQLRTRLAQAEAHGARGADGAAVERHEPQSVTPPRSPGKSPANTPVVASSWFGSSGGKKLSTSKQASADAAGRQPSPSATAPGRSSLEHSAAEKLARERLREAELALETQQRMYKAHIADLTTELGTIGVGASTLGSSLAEMDGELARKEERLRSLRADLEQLTALLTHSQRG</sequence>
<feature type="region of interest" description="Disordered" evidence="2">
    <location>
        <begin position="711"/>
        <end position="769"/>
    </location>
</feature>
<comment type="caution">
    <text evidence="3">The sequence shown here is derived from an EMBL/GenBank/DDBJ whole genome shotgun (WGS) entry which is preliminary data.</text>
</comment>
<feature type="coiled-coil region" evidence="1">
    <location>
        <begin position="150"/>
        <end position="251"/>
    </location>
</feature>
<feature type="compositionally biased region" description="Basic and acidic residues" evidence="2">
    <location>
        <begin position="959"/>
        <end position="971"/>
    </location>
</feature>
<evidence type="ECO:0000256" key="1">
    <source>
        <dbReference type="SAM" id="Coils"/>
    </source>
</evidence>
<feature type="compositionally biased region" description="Pro residues" evidence="2">
    <location>
        <begin position="31"/>
        <end position="60"/>
    </location>
</feature>
<organism evidence="3 4">
    <name type="scientific">Diacronema lutheri</name>
    <name type="common">Unicellular marine alga</name>
    <name type="synonym">Monochrysis lutheri</name>
    <dbReference type="NCBI Taxonomy" id="2081491"/>
    <lineage>
        <taxon>Eukaryota</taxon>
        <taxon>Haptista</taxon>
        <taxon>Haptophyta</taxon>
        <taxon>Pavlovophyceae</taxon>
        <taxon>Pavlovales</taxon>
        <taxon>Pavlovaceae</taxon>
        <taxon>Diacronema</taxon>
    </lineage>
</organism>
<feature type="region of interest" description="Disordered" evidence="2">
    <location>
        <begin position="1205"/>
        <end position="1234"/>
    </location>
</feature>
<evidence type="ECO:0000313" key="4">
    <source>
        <dbReference type="Proteomes" id="UP000751190"/>
    </source>
</evidence>